<keyword evidence="11" id="KW-1185">Reference proteome</keyword>
<evidence type="ECO:0000313" key="10">
    <source>
        <dbReference type="EMBL" id="RWY43067.1"/>
    </source>
</evidence>
<comment type="subcellular location">
    <subcellularLocation>
        <location evidence="1 5">Bacterial flagellum basal body</location>
    </subcellularLocation>
</comment>
<dbReference type="InterPro" id="IPR010930">
    <property type="entry name" value="Flg_bb/hook_C_dom"/>
</dbReference>
<evidence type="ECO:0000256" key="3">
    <source>
        <dbReference type="ARBA" id="ARBA00019015"/>
    </source>
</evidence>
<proteinExistence type="inferred from homology"/>
<evidence type="ECO:0000259" key="9">
    <source>
        <dbReference type="Pfam" id="PF22692"/>
    </source>
</evidence>
<name>A0A444ME21_9RHOB</name>
<dbReference type="InterPro" id="IPR011491">
    <property type="entry name" value="FlgE_D2"/>
</dbReference>
<dbReference type="OrthoDB" id="8372879at2"/>
<accession>A0A444ME21</accession>
<dbReference type="SUPFAM" id="SSF117143">
    <property type="entry name" value="Flagellar hook protein flgE"/>
    <property type="match status" value="1"/>
</dbReference>
<dbReference type="NCBIfam" id="TIGR03506">
    <property type="entry name" value="FlgEFG_subfam"/>
    <property type="match status" value="1"/>
</dbReference>
<comment type="caution">
    <text evidence="10">The sequence shown here is derived from an EMBL/GenBank/DDBJ whole genome shotgun (WGS) entry which is preliminary data.</text>
</comment>
<evidence type="ECO:0000256" key="2">
    <source>
        <dbReference type="ARBA" id="ARBA00009677"/>
    </source>
</evidence>
<feature type="domain" description="Flagellar hook protein FlgE/F/G-like D1" evidence="9">
    <location>
        <begin position="81"/>
        <end position="131"/>
    </location>
</feature>
<dbReference type="Pfam" id="PF07559">
    <property type="entry name" value="FlgE_D2"/>
    <property type="match status" value="1"/>
</dbReference>
<protein>
    <recommendedName>
        <fullName evidence="3 5">Flagellar hook protein FlgE</fullName>
    </recommendedName>
</protein>
<keyword evidence="10" id="KW-0969">Cilium</keyword>
<feature type="domain" description="Flagellar basal body rod protein N-terminal" evidence="6">
    <location>
        <begin position="7"/>
        <end position="37"/>
    </location>
</feature>
<evidence type="ECO:0000259" key="6">
    <source>
        <dbReference type="Pfam" id="PF00460"/>
    </source>
</evidence>
<keyword evidence="10" id="KW-0966">Cell projection</keyword>
<dbReference type="InterPro" id="IPR037925">
    <property type="entry name" value="FlgE/F/G-like"/>
</dbReference>
<feature type="domain" description="Flagellar hook protein FlgE D2" evidence="8">
    <location>
        <begin position="189"/>
        <end position="312"/>
    </location>
</feature>
<keyword evidence="10" id="KW-0282">Flagellum</keyword>
<dbReference type="GO" id="GO:0009424">
    <property type="term" value="C:bacterial-type flagellum hook"/>
    <property type="evidence" value="ECO:0007669"/>
    <property type="project" value="TreeGrafter"/>
</dbReference>
<evidence type="ECO:0000256" key="5">
    <source>
        <dbReference type="RuleBase" id="RU362116"/>
    </source>
</evidence>
<dbReference type="PANTHER" id="PTHR30435:SF1">
    <property type="entry name" value="FLAGELLAR HOOK PROTEIN FLGE"/>
    <property type="match status" value="1"/>
</dbReference>
<dbReference type="Pfam" id="PF06429">
    <property type="entry name" value="Flg_bbr_C"/>
    <property type="match status" value="1"/>
</dbReference>
<dbReference type="GO" id="GO:0071978">
    <property type="term" value="P:bacterial-type flagellum-dependent swarming motility"/>
    <property type="evidence" value="ECO:0007669"/>
    <property type="project" value="TreeGrafter"/>
</dbReference>
<evidence type="ECO:0000313" key="11">
    <source>
        <dbReference type="Proteomes" id="UP000287168"/>
    </source>
</evidence>
<dbReference type="Gene3D" id="2.60.98.20">
    <property type="entry name" value="Flagellar hook protein FlgE"/>
    <property type="match status" value="1"/>
</dbReference>
<reference evidence="10 11" key="1">
    <citation type="journal article" date="2015" name="Int. J. Syst. Evol. Microbiol.">
        <title>Gemmobacter intermedius sp. nov., isolated from a white stork (Ciconia ciconia).</title>
        <authorList>
            <person name="Kampfer P."/>
            <person name="Jerzak L."/>
            <person name="Wilharm G."/>
            <person name="Golke J."/>
            <person name="Busse H.J."/>
            <person name="Glaeser S.P."/>
        </authorList>
    </citation>
    <scope>NUCLEOTIDE SEQUENCE [LARGE SCALE GENOMIC DNA]</scope>
    <source>
        <strain evidence="10 11">119/4</strain>
    </source>
</reference>
<dbReference type="EMBL" id="SBLC01000006">
    <property type="protein sequence ID" value="RWY43067.1"/>
    <property type="molecule type" value="Genomic_DNA"/>
</dbReference>
<organism evidence="10 11">
    <name type="scientific">Falsigemmobacter intermedius</name>
    <dbReference type="NCBI Taxonomy" id="1553448"/>
    <lineage>
        <taxon>Bacteria</taxon>
        <taxon>Pseudomonadati</taxon>
        <taxon>Pseudomonadota</taxon>
        <taxon>Alphaproteobacteria</taxon>
        <taxon>Rhodobacterales</taxon>
        <taxon>Paracoccaceae</taxon>
        <taxon>Falsigemmobacter</taxon>
    </lineage>
</organism>
<evidence type="ECO:0000256" key="1">
    <source>
        <dbReference type="ARBA" id="ARBA00004117"/>
    </source>
</evidence>
<dbReference type="Pfam" id="PF00460">
    <property type="entry name" value="Flg_bb_rod"/>
    <property type="match status" value="1"/>
</dbReference>
<evidence type="ECO:0000256" key="4">
    <source>
        <dbReference type="ARBA" id="ARBA00023143"/>
    </source>
</evidence>
<dbReference type="InterPro" id="IPR053967">
    <property type="entry name" value="LlgE_F_G-like_D1"/>
</dbReference>
<evidence type="ECO:0000259" key="7">
    <source>
        <dbReference type="Pfam" id="PF06429"/>
    </source>
</evidence>
<comment type="function">
    <text evidence="5">A flexible structure which links the flagellar filament to the drive apparatus in the basal body.</text>
</comment>
<sequence>MSVSAAMKTAVSGLVANATAVARVSENIANANTIGYKRSFADLVTSTSPGIGSVSGVQARVGSEVSGGGAINSTANAMDLAVSGTGFFVVSKTPNDPLLSNYFLTRAGSFRQDENGYLVNSAGYYLAAFEIDADTGTLGAVDRGGFGSLSSVRLGEMMLPAEPTTAASVSGNLPAQESGVAIPGAPFLSSMEFYTQLGNSENMTLSWQPTTVDNTWDLTLTDSTGRLHGTVEVVFHNSGATPGAPASYALKTPQPAGASGIILDAATGTLSLSVDARGDELPITLSLGVPGSYDGIQQFVGDFTPQKFKVDGSAQTALARTEIDGQGNLTGVFDDGRRKTLYEIPVAQVTNPDGLTLIDGNAWTVSRAAGDLSLQAAGSGKNGVIVSGALEASTVEVTNELTDLIRVQRAYSSNAKIITTADEMLQEVTNLKR</sequence>
<dbReference type="Proteomes" id="UP000287168">
    <property type="component" value="Unassembled WGS sequence"/>
</dbReference>
<dbReference type="InterPro" id="IPR037058">
    <property type="entry name" value="Falgellar_hook_FlgE_sf"/>
</dbReference>
<dbReference type="RefSeq" id="WP_128487330.1">
    <property type="nucleotide sequence ID" value="NZ_JBHLXB010000088.1"/>
</dbReference>
<comment type="similarity">
    <text evidence="2 5">Belongs to the flagella basal body rod proteins family.</text>
</comment>
<dbReference type="GO" id="GO:0005829">
    <property type="term" value="C:cytosol"/>
    <property type="evidence" value="ECO:0007669"/>
    <property type="project" value="TreeGrafter"/>
</dbReference>
<dbReference type="InterPro" id="IPR020013">
    <property type="entry name" value="Flagellar_FlgE/F/G"/>
</dbReference>
<dbReference type="InterPro" id="IPR001444">
    <property type="entry name" value="Flag_bb_rod_N"/>
</dbReference>
<dbReference type="Pfam" id="PF22692">
    <property type="entry name" value="LlgE_F_G_D1"/>
    <property type="match status" value="1"/>
</dbReference>
<keyword evidence="4 5" id="KW-0975">Bacterial flagellum</keyword>
<dbReference type="AlphaFoldDB" id="A0A444ME21"/>
<dbReference type="GO" id="GO:0009425">
    <property type="term" value="C:bacterial-type flagellum basal body"/>
    <property type="evidence" value="ECO:0007669"/>
    <property type="project" value="UniProtKB-SubCell"/>
</dbReference>
<evidence type="ECO:0000259" key="8">
    <source>
        <dbReference type="Pfam" id="PF07559"/>
    </source>
</evidence>
<feature type="domain" description="Flagellar basal-body/hook protein C-terminal" evidence="7">
    <location>
        <begin position="387"/>
        <end position="431"/>
    </location>
</feature>
<dbReference type="PANTHER" id="PTHR30435">
    <property type="entry name" value="FLAGELLAR PROTEIN"/>
    <property type="match status" value="1"/>
</dbReference>
<gene>
    <name evidence="10" type="ORF">EP867_06195</name>
</gene>